<keyword evidence="5" id="KW-1185">Reference proteome</keyword>
<feature type="region of interest" description="Disordered" evidence="1">
    <location>
        <begin position="52"/>
        <end position="76"/>
    </location>
</feature>
<dbReference type="GO" id="GO:0046872">
    <property type="term" value="F:metal ion binding"/>
    <property type="evidence" value="ECO:0007669"/>
    <property type="project" value="InterPro"/>
</dbReference>
<dbReference type="AlphaFoldDB" id="A0A1T3P031"/>
<feature type="domain" description="Mycothiol-dependent maleylpyruvate isomerase metal-binding" evidence="3">
    <location>
        <begin position="21"/>
        <end position="142"/>
    </location>
</feature>
<dbReference type="Gene3D" id="1.20.120.450">
    <property type="entry name" value="dinb family like domain"/>
    <property type="match status" value="1"/>
</dbReference>
<dbReference type="InterPro" id="IPR024344">
    <property type="entry name" value="MDMPI_metal-binding"/>
</dbReference>
<dbReference type="OrthoDB" id="3671213at2"/>
<dbReference type="Pfam" id="PF07398">
    <property type="entry name" value="MDMPI_C"/>
    <property type="match status" value="1"/>
</dbReference>
<dbReference type="EMBL" id="MWQN01000001">
    <property type="protein sequence ID" value="OPC82467.1"/>
    <property type="molecule type" value="Genomic_DNA"/>
</dbReference>
<dbReference type="Pfam" id="PF11716">
    <property type="entry name" value="MDMPI_N"/>
    <property type="match status" value="1"/>
</dbReference>
<dbReference type="InterPro" id="IPR034660">
    <property type="entry name" value="DinB/YfiT-like"/>
</dbReference>
<sequence>MDYVRFQHLFQAEGLRLGQAAVTDMDAPVPSCPGWTVADVVRHSVLMYTDATGQLRSDGRPEGRPQPGDPNGKGDLLDTYTRAHAALVAEMARRDPCDPVEADLPETAAPEVLESDGPGPGTAGFLVRRMAREAAVHRADIEMAVGTPGPLDAQQALDGIDEVLGVLLPAHYDGGARDGASGRTIGVHSNRHHWRLTMRRGGVSISREPGFSDAAVTGEPAELLLYLWGRRPGTVVSRTGDRTVLAAFRRRLAASMV</sequence>
<proteinExistence type="predicted"/>
<gene>
    <name evidence="4" type="ORF">B4N89_17340</name>
</gene>
<evidence type="ECO:0000256" key="1">
    <source>
        <dbReference type="SAM" id="MobiDB-lite"/>
    </source>
</evidence>
<dbReference type="RefSeq" id="WP_078976732.1">
    <property type="nucleotide sequence ID" value="NZ_MWQN01000001.1"/>
</dbReference>
<organism evidence="4 5">
    <name type="scientific">Embleya scabrispora</name>
    <dbReference type="NCBI Taxonomy" id="159449"/>
    <lineage>
        <taxon>Bacteria</taxon>
        <taxon>Bacillati</taxon>
        <taxon>Actinomycetota</taxon>
        <taxon>Actinomycetes</taxon>
        <taxon>Kitasatosporales</taxon>
        <taxon>Streptomycetaceae</taxon>
        <taxon>Embleya</taxon>
    </lineage>
</organism>
<evidence type="ECO:0000259" key="2">
    <source>
        <dbReference type="Pfam" id="PF07398"/>
    </source>
</evidence>
<dbReference type="GO" id="GO:0005886">
    <property type="term" value="C:plasma membrane"/>
    <property type="evidence" value="ECO:0007669"/>
    <property type="project" value="TreeGrafter"/>
</dbReference>
<dbReference type="PANTHER" id="PTHR40758">
    <property type="entry name" value="CONSERVED PROTEIN"/>
    <property type="match status" value="1"/>
</dbReference>
<evidence type="ECO:0000313" key="5">
    <source>
        <dbReference type="Proteomes" id="UP000190037"/>
    </source>
</evidence>
<protein>
    <recommendedName>
        <fullName evidence="6">Mycothiol-dependent maleylpyruvate isomerase metal-binding domain-containing protein</fullName>
    </recommendedName>
</protein>
<dbReference type="InterPro" id="IPR010872">
    <property type="entry name" value="MDMPI_C-term_domain"/>
</dbReference>
<dbReference type="Proteomes" id="UP000190037">
    <property type="component" value="Unassembled WGS sequence"/>
</dbReference>
<name>A0A1T3P031_9ACTN</name>
<dbReference type="PANTHER" id="PTHR40758:SF1">
    <property type="entry name" value="CONSERVED PROTEIN"/>
    <property type="match status" value="1"/>
</dbReference>
<dbReference type="NCBIfam" id="TIGR03083">
    <property type="entry name" value="maleylpyruvate isomerase family mycothiol-dependent enzyme"/>
    <property type="match status" value="1"/>
</dbReference>
<dbReference type="STRING" id="159449.B4N89_17340"/>
<dbReference type="InterPro" id="IPR017517">
    <property type="entry name" value="Maleyloyr_isom"/>
</dbReference>
<evidence type="ECO:0008006" key="6">
    <source>
        <dbReference type="Google" id="ProtNLM"/>
    </source>
</evidence>
<evidence type="ECO:0000259" key="3">
    <source>
        <dbReference type="Pfam" id="PF11716"/>
    </source>
</evidence>
<comment type="caution">
    <text evidence="4">The sequence shown here is derived from an EMBL/GenBank/DDBJ whole genome shotgun (WGS) entry which is preliminary data.</text>
</comment>
<feature type="domain" description="MDMPI C-terminal" evidence="2">
    <location>
        <begin position="155"/>
        <end position="246"/>
    </location>
</feature>
<dbReference type="SUPFAM" id="SSF109854">
    <property type="entry name" value="DinB/YfiT-like putative metalloenzymes"/>
    <property type="match status" value="1"/>
</dbReference>
<evidence type="ECO:0000313" key="4">
    <source>
        <dbReference type="EMBL" id="OPC82467.1"/>
    </source>
</evidence>
<reference evidence="4 5" key="1">
    <citation type="submission" date="2017-03" db="EMBL/GenBank/DDBJ databases">
        <title>Draft genome sequence of Streptomyces scabrisporus NF3, endophyte isolated from Amphipterygium adstringens.</title>
        <authorList>
            <person name="Vazquez M."/>
            <person name="Ceapa C.D."/>
            <person name="Rodriguez Luna D."/>
            <person name="Sanchez Esquivel S."/>
        </authorList>
    </citation>
    <scope>NUCLEOTIDE SEQUENCE [LARGE SCALE GENOMIC DNA]</scope>
    <source>
        <strain evidence="4 5">NF3</strain>
    </source>
</reference>
<accession>A0A1T3P031</accession>